<name>A0A9P7E7B6_9AGAM</name>
<dbReference type="PANTHER" id="PTHR33365">
    <property type="entry name" value="YALI0B05434P"/>
    <property type="match status" value="1"/>
</dbReference>
<dbReference type="OrthoDB" id="3687641at2759"/>
<protein>
    <recommendedName>
        <fullName evidence="5">Cyclochlorotine biosynthesis protein O</fullName>
    </recommendedName>
</protein>
<comment type="caution">
    <text evidence="3">The sequence shown here is derived from an EMBL/GenBank/DDBJ whole genome shotgun (WGS) entry which is preliminary data.</text>
</comment>
<proteinExistence type="inferred from homology"/>
<dbReference type="Pfam" id="PF11807">
    <property type="entry name" value="UstYa"/>
    <property type="match status" value="1"/>
</dbReference>
<comment type="similarity">
    <text evidence="2">Belongs to the ustYa family.</text>
</comment>
<evidence type="ECO:0000313" key="4">
    <source>
        <dbReference type="Proteomes" id="UP000807769"/>
    </source>
</evidence>
<dbReference type="EMBL" id="JABBWG010000023">
    <property type="protein sequence ID" value="KAG1813507.1"/>
    <property type="molecule type" value="Genomic_DNA"/>
</dbReference>
<dbReference type="InterPro" id="IPR021765">
    <property type="entry name" value="UstYa-like"/>
</dbReference>
<dbReference type="Proteomes" id="UP000807769">
    <property type="component" value="Unassembled WGS sequence"/>
</dbReference>
<accession>A0A9P7E7B6</accession>
<sequence>MYDIPIYSPAIVAVEPVIVRFNGTLDFPSIYRGPPSPEIDAAWARIAQDVLPTRMSLEDFVKAGEVDSPSKVKYPATYGGGLVVSMEAYHQLHCLNLLRKVTWPEYYRPTDTSLEVIPMHLDHCIEMIRQNIMCNADVTMITWDWVQGLETTYPNFNTRHQCRNFEKILDWAVHAVHIPQSVVTRFEDTVDIPLPFHLMHHDV</sequence>
<dbReference type="GeneID" id="64637103"/>
<evidence type="ECO:0008006" key="5">
    <source>
        <dbReference type="Google" id="ProtNLM"/>
    </source>
</evidence>
<evidence type="ECO:0000256" key="1">
    <source>
        <dbReference type="ARBA" id="ARBA00004685"/>
    </source>
</evidence>
<dbReference type="AlphaFoldDB" id="A0A9P7E7B6"/>
<comment type="pathway">
    <text evidence="1">Mycotoxin biosynthesis.</text>
</comment>
<organism evidence="3 4">
    <name type="scientific">Suillus subaureus</name>
    <dbReference type="NCBI Taxonomy" id="48587"/>
    <lineage>
        <taxon>Eukaryota</taxon>
        <taxon>Fungi</taxon>
        <taxon>Dikarya</taxon>
        <taxon>Basidiomycota</taxon>
        <taxon>Agaricomycotina</taxon>
        <taxon>Agaricomycetes</taxon>
        <taxon>Agaricomycetidae</taxon>
        <taxon>Boletales</taxon>
        <taxon>Suillineae</taxon>
        <taxon>Suillaceae</taxon>
        <taxon>Suillus</taxon>
    </lineage>
</organism>
<evidence type="ECO:0000256" key="2">
    <source>
        <dbReference type="ARBA" id="ARBA00035112"/>
    </source>
</evidence>
<evidence type="ECO:0000313" key="3">
    <source>
        <dbReference type="EMBL" id="KAG1813507.1"/>
    </source>
</evidence>
<dbReference type="GO" id="GO:0043386">
    <property type="term" value="P:mycotoxin biosynthetic process"/>
    <property type="evidence" value="ECO:0007669"/>
    <property type="project" value="InterPro"/>
</dbReference>
<reference evidence="3" key="1">
    <citation type="journal article" date="2020" name="New Phytol.">
        <title>Comparative genomics reveals dynamic genome evolution in host specialist ectomycorrhizal fungi.</title>
        <authorList>
            <person name="Lofgren L.A."/>
            <person name="Nguyen N.H."/>
            <person name="Vilgalys R."/>
            <person name="Ruytinx J."/>
            <person name="Liao H.L."/>
            <person name="Branco S."/>
            <person name="Kuo A."/>
            <person name="LaButti K."/>
            <person name="Lipzen A."/>
            <person name="Andreopoulos W."/>
            <person name="Pangilinan J."/>
            <person name="Riley R."/>
            <person name="Hundley H."/>
            <person name="Na H."/>
            <person name="Barry K."/>
            <person name="Grigoriev I.V."/>
            <person name="Stajich J.E."/>
            <person name="Kennedy P.G."/>
        </authorList>
    </citation>
    <scope>NUCLEOTIDE SEQUENCE</scope>
    <source>
        <strain evidence="3">MN1</strain>
    </source>
</reference>
<gene>
    <name evidence="3" type="ORF">BJ212DRAFT_394744</name>
</gene>
<dbReference type="PANTHER" id="PTHR33365:SF4">
    <property type="entry name" value="CYCLOCHLOROTINE BIOSYNTHESIS PROTEIN O"/>
    <property type="match status" value="1"/>
</dbReference>
<keyword evidence="4" id="KW-1185">Reference proteome</keyword>
<dbReference type="RefSeq" id="XP_041191268.1">
    <property type="nucleotide sequence ID" value="XM_041343087.1"/>
</dbReference>